<dbReference type="CDD" id="cd20237">
    <property type="entry name" value="PFM_LIN24-like"/>
    <property type="match status" value="1"/>
</dbReference>
<dbReference type="PANTHER" id="PTHR39369:SF6">
    <property type="entry name" value="LIN-24 (TWENTY-FOUR) LIKE"/>
    <property type="match status" value="1"/>
</dbReference>
<dbReference type="SUPFAM" id="SSF56973">
    <property type="entry name" value="Aerolisin/ETX pore-forming domain"/>
    <property type="match status" value="1"/>
</dbReference>
<dbReference type="EnsemblMetazoa" id="G5965.1">
    <property type="protein sequence ID" value="G5965.1:cds"/>
    <property type="gene ID" value="G5965"/>
</dbReference>
<keyword evidence="2" id="KW-1185">Reference proteome</keyword>
<proteinExistence type="predicted"/>
<dbReference type="Gene3D" id="2.170.15.10">
    <property type="entry name" value="Proaerolysin, chain A, domain 3"/>
    <property type="match status" value="1"/>
</dbReference>
<dbReference type="AlphaFoldDB" id="A0A8W8NFP5"/>
<reference evidence="1" key="1">
    <citation type="submission" date="2022-08" db="UniProtKB">
        <authorList>
            <consortium name="EnsemblMetazoa"/>
        </authorList>
    </citation>
    <scope>IDENTIFICATION</scope>
    <source>
        <strain evidence="1">05x7-T-G4-1.051#20</strain>
    </source>
</reference>
<dbReference type="InterPro" id="IPR004991">
    <property type="entry name" value="Aerolysin-like"/>
</dbReference>
<accession>A0A8W8NFP5</accession>
<name>A0A8W8NFP5_MAGGI</name>
<protein>
    <submittedName>
        <fullName evidence="1">Uncharacterized protein</fullName>
    </submittedName>
</protein>
<dbReference type="Pfam" id="PF03318">
    <property type="entry name" value="ETX_MTX2"/>
    <property type="match status" value="1"/>
</dbReference>
<evidence type="ECO:0000313" key="2">
    <source>
        <dbReference type="Proteomes" id="UP000005408"/>
    </source>
</evidence>
<dbReference type="PANTHER" id="PTHR39369">
    <property type="entry name" value="LIN-24 (TWENTY-FOUR) LIKE"/>
    <property type="match status" value="1"/>
</dbReference>
<dbReference type="Proteomes" id="UP000005408">
    <property type="component" value="Unassembled WGS sequence"/>
</dbReference>
<evidence type="ECO:0000313" key="1">
    <source>
        <dbReference type="EnsemblMetazoa" id="G5965.1:cds"/>
    </source>
</evidence>
<organism evidence="1 2">
    <name type="scientific">Magallana gigas</name>
    <name type="common">Pacific oyster</name>
    <name type="synonym">Crassostrea gigas</name>
    <dbReference type="NCBI Taxonomy" id="29159"/>
    <lineage>
        <taxon>Eukaryota</taxon>
        <taxon>Metazoa</taxon>
        <taxon>Spiralia</taxon>
        <taxon>Lophotrochozoa</taxon>
        <taxon>Mollusca</taxon>
        <taxon>Bivalvia</taxon>
        <taxon>Autobranchia</taxon>
        <taxon>Pteriomorphia</taxon>
        <taxon>Ostreida</taxon>
        <taxon>Ostreoidea</taxon>
        <taxon>Ostreidae</taxon>
        <taxon>Magallana</taxon>
    </lineage>
</organism>
<sequence>MVQDYAWNVHATTGSERLDLKEARFDINWARTKFVSSTPEFEAIDSNSYVKQNPKGKSAGRFGEEPNAQVIYQSTYVNNTNGEHEQNISMQRSTKSICKAFVTKGYTKGINVGLKLAVPGDVANLTTSFGYSVNLTDNSEESTEETMTWGSDCKVKVPKGQRMSAKISVTEKEYNANFRMKTSIYGTVHVAIHSRADDRLIRSIDAPITEIMRWYSQKRGFGSCSIKGNKVEWEVTGECFFRFGVEQTVEIQPVRS</sequence>